<dbReference type="RefSeq" id="WP_016620337.1">
    <property type="nucleotide sequence ID" value="NZ_JBDKBS010000018.1"/>
</dbReference>
<feature type="region of interest" description="Disordered" evidence="1">
    <location>
        <begin position="32"/>
        <end position="87"/>
    </location>
</feature>
<evidence type="ECO:0008006" key="4">
    <source>
        <dbReference type="Google" id="ProtNLM"/>
    </source>
</evidence>
<accession>A0ABV3MF61</accession>
<dbReference type="PROSITE" id="PS51257">
    <property type="entry name" value="PROKAR_LIPOPROTEIN"/>
    <property type="match status" value="1"/>
</dbReference>
<sequence>MKTIILFFPLMILSLFLTGCTLIDEIMDDNTKSSFSPEATSSSQSLSADSETRASSSRTENHASEPASETTHSPDDVAQAQSSTETAAPQFSYCEQLQIGLPRRWNRTVNKDLLHQLQIGMSCDQVLETMGGLPSWRLAVVGVESNAWINSDGEAIIVTLINRTVSDVAWHDQFSESEIE</sequence>
<evidence type="ECO:0000313" key="3">
    <source>
        <dbReference type="Proteomes" id="UP001554047"/>
    </source>
</evidence>
<gene>
    <name evidence="2" type="ORF">AB1I55_13245</name>
</gene>
<feature type="compositionally biased region" description="Low complexity" evidence="1">
    <location>
        <begin position="36"/>
        <end position="49"/>
    </location>
</feature>
<dbReference type="EMBL" id="JBFDTB010000024">
    <property type="protein sequence ID" value="MEW3467060.1"/>
    <property type="molecule type" value="Genomic_DNA"/>
</dbReference>
<keyword evidence="3" id="KW-1185">Reference proteome</keyword>
<name>A0ABV3MF61_9ENTE</name>
<evidence type="ECO:0000256" key="1">
    <source>
        <dbReference type="SAM" id="MobiDB-lite"/>
    </source>
</evidence>
<proteinExistence type="predicted"/>
<reference evidence="2 3" key="1">
    <citation type="submission" date="2024-05" db="EMBL/GenBank/DDBJ databases">
        <title>Human gut microbiome strain richness.</title>
        <authorList>
            <person name="Chen-Liaw A."/>
        </authorList>
    </citation>
    <scope>NUCLEOTIDE SEQUENCE [LARGE SCALE GENOMIC DNA]</scope>
    <source>
        <strain evidence="2 3">J1100102st1_G3_J1100102_180507</strain>
    </source>
</reference>
<evidence type="ECO:0000313" key="2">
    <source>
        <dbReference type="EMBL" id="MEW3467060.1"/>
    </source>
</evidence>
<dbReference type="Proteomes" id="UP001554047">
    <property type="component" value="Unassembled WGS sequence"/>
</dbReference>
<organism evidence="2 3">
    <name type="scientific">Enterococcus entomosocium</name>
    <dbReference type="NCBI Taxonomy" id="3034352"/>
    <lineage>
        <taxon>Bacteria</taxon>
        <taxon>Bacillati</taxon>
        <taxon>Bacillota</taxon>
        <taxon>Bacilli</taxon>
        <taxon>Lactobacillales</taxon>
        <taxon>Enterococcaceae</taxon>
        <taxon>Enterococcus</taxon>
    </lineage>
</organism>
<comment type="caution">
    <text evidence="2">The sequence shown here is derived from an EMBL/GenBank/DDBJ whole genome shotgun (WGS) entry which is preliminary data.</text>
</comment>
<protein>
    <recommendedName>
        <fullName evidence="4">Lipoprotein</fullName>
    </recommendedName>
</protein>